<proteinExistence type="predicted"/>
<accession>A0A7X5QHQ8</accession>
<gene>
    <name evidence="2" type="ORF">C5469_21575</name>
</gene>
<dbReference type="GO" id="GO:0006032">
    <property type="term" value="P:chitin catabolic process"/>
    <property type="evidence" value="ECO:0007669"/>
    <property type="project" value="InterPro"/>
</dbReference>
<name>A0A7X5QHQ8_9GAMM</name>
<sequence length="152" mass="17094">MNVFYGSWIKTVKPFNSGKPIWHMHPVVFLDGIRSKNIELITLGNYVYANRMGNGSEDSGDGYLYRGRGIIQLTGKHMYAEISRIYLAYNANSSVNLIDNPDLITTDITIGLETAFAFWISKNINVAADSDDIKRVTKLVNGGMDWLIELQD</sequence>
<dbReference type="GO" id="GO:0016998">
    <property type="term" value="P:cell wall macromolecule catabolic process"/>
    <property type="evidence" value="ECO:0007669"/>
    <property type="project" value="InterPro"/>
</dbReference>
<dbReference type="InterPro" id="IPR000726">
    <property type="entry name" value="Glyco_hydro_19_cat"/>
</dbReference>
<organism evidence="2 3">
    <name type="scientific">Photorhabdus cinerea</name>
    <dbReference type="NCBI Taxonomy" id="471575"/>
    <lineage>
        <taxon>Bacteria</taxon>
        <taxon>Pseudomonadati</taxon>
        <taxon>Pseudomonadota</taxon>
        <taxon>Gammaproteobacteria</taxon>
        <taxon>Enterobacterales</taxon>
        <taxon>Morganellaceae</taxon>
        <taxon>Photorhabdus</taxon>
    </lineage>
</organism>
<dbReference type="AlphaFoldDB" id="A0A7X5QHQ8"/>
<reference evidence="2 3" key="1">
    <citation type="submission" date="2018-02" db="EMBL/GenBank/DDBJ databases">
        <authorList>
            <person name="Machado R.A."/>
        </authorList>
    </citation>
    <scope>NUCLEOTIDE SEQUENCE [LARGE SCALE GENOMIC DNA]</scope>
    <source>
        <strain evidence="2 3">DSM 19724</strain>
    </source>
</reference>
<dbReference type="SUPFAM" id="SSF53955">
    <property type="entry name" value="Lysozyme-like"/>
    <property type="match status" value="1"/>
</dbReference>
<evidence type="ECO:0000259" key="1">
    <source>
        <dbReference type="Pfam" id="PF00182"/>
    </source>
</evidence>
<keyword evidence="3" id="KW-1185">Reference proteome</keyword>
<dbReference type="EMBL" id="PUJW01000046">
    <property type="protein sequence ID" value="NHB94583.1"/>
    <property type="molecule type" value="Genomic_DNA"/>
</dbReference>
<dbReference type="Proteomes" id="UP000591844">
    <property type="component" value="Unassembled WGS sequence"/>
</dbReference>
<evidence type="ECO:0000313" key="2">
    <source>
        <dbReference type="EMBL" id="NHB94583.1"/>
    </source>
</evidence>
<dbReference type="GO" id="GO:0004568">
    <property type="term" value="F:chitinase activity"/>
    <property type="evidence" value="ECO:0007669"/>
    <property type="project" value="InterPro"/>
</dbReference>
<dbReference type="Pfam" id="PF00182">
    <property type="entry name" value="Glyco_hydro_19"/>
    <property type="match status" value="1"/>
</dbReference>
<protein>
    <recommendedName>
        <fullName evidence="1">Glycoside hydrolase family 19 catalytic domain-containing protein</fullName>
    </recommendedName>
</protein>
<dbReference type="InterPro" id="IPR023346">
    <property type="entry name" value="Lysozyme-like_dom_sf"/>
</dbReference>
<dbReference type="Gene3D" id="1.10.530.10">
    <property type="match status" value="1"/>
</dbReference>
<feature type="domain" description="Glycoside hydrolase family 19 catalytic" evidence="1">
    <location>
        <begin position="62"/>
        <end position="125"/>
    </location>
</feature>
<evidence type="ECO:0000313" key="3">
    <source>
        <dbReference type="Proteomes" id="UP000591844"/>
    </source>
</evidence>
<comment type="caution">
    <text evidence="2">The sequence shown here is derived from an EMBL/GenBank/DDBJ whole genome shotgun (WGS) entry which is preliminary data.</text>
</comment>